<feature type="compositionally biased region" description="Basic and acidic residues" evidence="1">
    <location>
        <begin position="1"/>
        <end position="25"/>
    </location>
</feature>
<protein>
    <submittedName>
        <fullName evidence="2">Uncharacterized protein</fullName>
    </submittedName>
</protein>
<evidence type="ECO:0000313" key="2">
    <source>
        <dbReference type="EMBL" id="MDQ6596705.1"/>
    </source>
</evidence>
<name>A0AA90QZR1_9BACI</name>
<comment type="caution">
    <text evidence="2">The sequence shown here is derived from an EMBL/GenBank/DDBJ whole genome shotgun (WGS) entry which is preliminary data.</text>
</comment>
<feature type="compositionally biased region" description="Polar residues" evidence="1">
    <location>
        <begin position="26"/>
        <end position="35"/>
    </location>
</feature>
<keyword evidence="3" id="KW-1185">Reference proteome</keyword>
<reference evidence="2" key="1">
    <citation type="submission" date="2023-08" db="EMBL/GenBank/DDBJ databases">
        <title>Nitrogen cycling bacteria in agricultural field soils.</title>
        <authorList>
            <person name="Jang J."/>
        </authorList>
    </citation>
    <scope>NUCLEOTIDE SEQUENCE</scope>
    <source>
        <strain evidence="2">PS3-36</strain>
    </source>
</reference>
<feature type="region of interest" description="Disordered" evidence="1">
    <location>
        <begin position="1"/>
        <end position="45"/>
    </location>
</feature>
<dbReference type="AlphaFoldDB" id="A0AA90QZR1"/>
<dbReference type="Proteomes" id="UP001178888">
    <property type="component" value="Unassembled WGS sequence"/>
</dbReference>
<sequence>MSFMKPMKDKNRKGPVENVLHKANEGQKSVGTVQNVLHEADEGQN</sequence>
<accession>A0AA90QZR1</accession>
<proteinExistence type="predicted"/>
<organism evidence="2 3">
    <name type="scientific">Bacillus salipaludis</name>
    <dbReference type="NCBI Taxonomy" id="2547811"/>
    <lineage>
        <taxon>Bacteria</taxon>
        <taxon>Bacillati</taxon>
        <taxon>Bacillota</taxon>
        <taxon>Bacilli</taxon>
        <taxon>Bacillales</taxon>
        <taxon>Bacillaceae</taxon>
        <taxon>Bacillus</taxon>
    </lineage>
</organism>
<evidence type="ECO:0000313" key="3">
    <source>
        <dbReference type="Proteomes" id="UP001178888"/>
    </source>
</evidence>
<evidence type="ECO:0000256" key="1">
    <source>
        <dbReference type="SAM" id="MobiDB-lite"/>
    </source>
</evidence>
<dbReference type="RefSeq" id="WP_165976145.1">
    <property type="nucleotide sequence ID" value="NZ_JAVGVR010000001.1"/>
</dbReference>
<dbReference type="EMBL" id="JAVGVR010000001">
    <property type="protein sequence ID" value="MDQ6596705.1"/>
    <property type="molecule type" value="Genomic_DNA"/>
</dbReference>
<gene>
    <name evidence="2" type="ORF">RCG21_10135</name>
</gene>